<dbReference type="Gene3D" id="1.25.40.10">
    <property type="entry name" value="Tetratricopeptide repeat domain"/>
    <property type="match status" value="3"/>
</dbReference>
<dbReference type="InterPro" id="IPR046960">
    <property type="entry name" value="PPR_At4g14850-like_plant"/>
</dbReference>
<dbReference type="PANTHER" id="PTHR47926:SF385">
    <property type="entry name" value="DYW DOMAIN-CONTAINING PROTEIN"/>
    <property type="match status" value="1"/>
</dbReference>
<feature type="repeat" description="PPR" evidence="2">
    <location>
        <begin position="332"/>
        <end position="367"/>
    </location>
</feature>
<dbReference type="Pfam" id="PF01535">
    <property type="entry name" value="PPR"/>
    <property type="match status" value="4"/>
</dbReference>
<accession>A0A835MGF5</accession>
<sequence>MAGYFHSGGSLEVLRLFKCMSNWVFFCPNEYIFATVLSSCSAIMAVKEGMQCHGYVLKSGLVFHSYVKNALIHMYTRCLDMEGALGVFKTVPGSDVLSYNSIINGFVENGYLSEALEVMYYMVDENVVWDHITYVTALGLCAHLKDLKLGLQVHSRILRAEIEIDVFVGSAVIDMYGKCGKILGARNAFHGLHDRNVVLWTSVMAAYAQNGCFEEALNLYQQMMLEGVQPNEYTYAVLLNSCAGLSSLKHGDLLNAHALKSGFKDYLIVENALINMYSKSGSIEHANQVFSNMIYRDRITWNSMISGYSHHGLGREALLVFYGMLAASEVPNYVTFIGVLSACAHLGLVDEGFYYLNQLMKEKGVEPGLEHYTCIIGLLGRAGRFNEAENFMRSISINWDVVAWRTLLSACHVHRNLGLGKQVAEIILKLDPDDVGTYILLSNMYAKARRWDGVANVRKFMRGREIKKEPGVSWIQVKNNTHVFVSEDKKHKESIQIYEKLAELLSQIKLLGYVPDIATVLHDVEDEQKEEYLSFHSEKLAIAFGLLKTPSEAPIHVIKNLRMCHDCHIAVKLISEGFSSWSDRTDIRCSRVVKTPENEVGGNTGTILLLSYHVAVNMPNRCHFYQCEKEFHLGSLTNHHMGDMEKTNNNEGEETTHSLGIRWRLLIREKLASPWGTHNNSNFEEKLGLANAVALGATAIAIATVVTTFKVTTFSPSSSVSISNEKE</sequence>
<dbReference type="FunFam" id="1.25.40.10:FF:000031">
    <property type="entry name" value="Pentatricopeptide repeat-containing protein mitochondrial"/>
    <property type="match status" value="1"/>
</dbReference>
<dbReference type="FunFam" id="1.25.40.10:FF:001060">
    <property type="entry name" value="Os05g0572900 protein"/>
    <property type="match status" value="1"/>
</dbReference>
<feature type="repeat" description="PPR" evidence="2">
    <location>
        <begin position="95"/>
        <end position="129"/>
    </location>
</feature>
<evidence type="ECO:0000313" key="5">
    <source>
        <dbReference type="Proteomes" id="UP000631114"/>
    </source>
</evidence>
<organism evidence="4 5">
    <name type="scientific">Coptis chinensis</name>
    <dbReference type="NCBI Taxonomy" id="261450"/>
    <lineage>
        <taxon>Eukaryota</taxon>
        <taxon>Viridiplantae</taxon>
        <taxon>Streptophyta</taxon>
        <taxon>Embryophyta</taxon>
        <taxon>Tracheophyta</taxon>
        <taxon>Spermatophyta</taxon>
        <taxon>Magnoliopsida</taxon>
        <taxon>Ranunculales</taxon>
        <taxon>Ranunculaceae</taxon>
        <taxon>Coptidoideae</taxon>
        <taxon>Coptis</taxon>
    </lineage>
</organism>
<dbReference type="InterPro" id="IPR046848">
    <property type="entry name" value="E_motif"/>
</dbReference>
<gene>
    <name evidence="4" type="ORF">IFM89_031356</name>
</gene>
<dbReference type="Pfam" id="PF14432">
    <property type="entry name" value="DYW_deaminase"/>
    <property type="match status" value="1"/>
</dbReference>
<dbReference type="Pfam" id="PF20431">
    <property type="entry name" value="E_motif"/>
    <property type="match status" value="1"/>
</dbReference>
<dbReference type="GO" id="GO:0009451">
    <property type="term" value="P:RNA modification"/>
    <property type="evidence" value="ECO:0007669"/>
    <property type="project" value="InterPro"/>
</dbReference>
<comment type="caution">
    <text evidence="4">The sequence shown here is derived from an EMBL/GenBank/DDBJ whole genome shotgun (WGS) entry which is preliminary data.</text>
</comment>
<evidence type="ECO:0000256" key="1">
    <source>
        <dbReference type="ARBA" id="ARBA00022737"/>
    </source>
</evidence>
<dbReference type="Proteomes" id="UP000631114">
    <property type="component" value="Unassembled WGS sequence"/>
</dbReference>
<dbReference type="OrthoDB" id="724816at2759"/>
<reference evidence="4 5" key="1">
    <citation type="submission" date="2020-10" db="EMBL/GenBank/DDBJ databases">
        <title>The Coptis chinensis genome and diversification of protoberbering-type alkaloids.</title>
        <authorList>
            <person name="Wang B."/>
            <person name="Shu S."/>
            <person name="Song C."/>
            <person name="Liu Y."/>
        </authorList>
    </citation>
    <scope>NUCLEOTIDE SEQUENCE [LARGE SCALE GENOMIC DNA]</scope>
    <source>
        <strain evidence="4">HL-2020</strain>
        <tissue evidence="4">Leaf</tissue>
    </source>
</reference>
<dbReference type="PANTHER" id="PTHR47926">
    <property type="entry name" value="PENTATRICOPEPTIDE REPEAT-CONTAINING PROTEIN"/>
    <property type="match status" value="1"/>
</dbReference>
<evidence type="ECO:0000313" key="4">
    <source>
        <dbReference type="EMBL" id="KAF9626229.1"/>
    </source>
</evidence>
<evidence type="ECO:0000259" key="3">
    <source>
        <dbReference type="Pfam" id="PF14432"/>
    </source>
</evidence>
<evidence type="ECO:0000256" key="2">
    <source>
        <dbReference type="PROSITE-ProRule" id="PRU00708"/>
    </source>
</evidence>
<dbReference type="AlphaFoldDB" id="A0A835MGF5"/>
<dbReference type="GO" id="GO:0003723">
    <property type="term" value="F:RNA binding"/>
    <property type="evidence" value="ECO:0007669"/>
    <property type="project" value="InterPro"/>
</dbReference>
<protein>
    <recommendedName>
        <fullName evidence="3">DYW domain-containing protein</fullName>
    </recommendedName>
</protein>
<feature type="domain" description="DYW" evidence="3">
    <location>
        <begin position="512"/>
        <end position="576"/>
    </location>
</feature>
<dbReference type="InterPro" id="IPR002885">
    <property type="entry name" value="PPR_rpt"/>
</dbReference>
<proteinExistence type="predicted"/>
<name>A0A835MGF5_9MAGN</name>
<dbReference type="InterPro" id="IPR032867">
    <property type="entry name" value="DYW_dom"/>
</dbReference>
<keyword evidence="5" id="KW-1185">Reference proteome</keyword>
<dbReference type="InterPro" id="IPR011990">
    <property type="entry name" value="TPR-like_helical_dom_sf"/>
</dbReference>
<dbReference type="PROSITE" id="PS51375">
    <property type="entry name" value="PPR"/>
    <property type="match status" value="4"/>
</dbReference>
<dbReference type="SUPFAM" id="SSF48452">
    <property type="entry name" value="TPR-like"/>
    <property type="match status" value="1"/>
</dbReference>
<dbReference type="EMBL" id="JADFTS010000001">
    <property type="protein sequence ID" value="KAF9626229.1"/>
    <property type="molecule type" value="Genomic_DNA"/>
</dbReference>
<feature type="repeat" description="PPR" evidence="2">
    <location>
        <begin position="297"/>
        <end position="331"/>
    </location>
</feature>
<dbReference type="FunFam" id="1.25.40.10:FF:000227">
    <property type="entry name" value="Pentatricopeptide repeat-containing protein At3g13880"/>
    <property type="match status" value="1"/>
</dbReference>
<keyword evidence="1" id="KW-0677">Repeat</keyword>
<dbReference type="Pfam" id="PF13041">
    <property type="entry name" value="PPR_2"/>
    <property type="match status" value="2"/>
</dbReference>
<dbReference type="GO" id="GO:0008270">
    <property type="term" value="F:zinc ion binding"/>
    <property type="evidence" value="ECO:0007669"/>
    <property type="project" value="InterPro"/>
</dbReference>
<dbReference type="NCBIfam" id="TIGR00756">
    <property type="entry name" value="PPR"/>
    <property type="match status" value="4"/>
</dbReference>
<feature type="repeat" description="PPR" evidence="2">
    <location>
        <begin position="196"/>
        <end position="230"/>
    </location>
</feature>